<dbReference type="AlphaFoldDB" id="A0AAE4BV64"/>
<evidence type="ECO:0000256" key="5">
    <source>
        <dbReference type="PIRSR" id="PIRSR600917-52"/>
    </source>
</evidence>
<evidence type="ECO:0000313" key="8">
    <source>
        <dbReference type="Proteomes" id="UP001185092"/>
    </source>
</evidence>
<dbReference type="PROSITE" id="PS51257">
    <property type="entry name" value="PROKAR_LIPOPROTEIN"/>
    <property type="match status" value="1"/>
</dbReference>
<evidence type="ECO:0000256" key="4">
    <source>
        <dbReference type="ARBA" id="ARBA00022837"/>
    </source>
</evidence>
<dbReference type="InterPro" id="IPR017850">
    <property type="entry name" value="Alkaline_phosphatase_core_sf"/>
</dbReference>
<comment type="PTM">
    <text evidence="5">The conversion to 3-oxoalanine (also known as C-formylglycine, FGly), of a serine or cysteine residue in prokaryotes and of a cysteine residue in eukaryotes, is critical for catalytic activity.</text>
</comment>
<proteinExistence type="inferred from homology"/>
<name>A0AAE4BV64_9BACT</name>
<keyword evidence="2" id="KW-0479">Metal-binding</keyword>
<protein>
    <submittedName>
        <fullName evidence="7">Arylsulfatase A-like enzyme</fullName>
    </submittedName>
</protein>
<organism evidence="7 8">
    <name type="scientific">Aureibacter tunicatorum</name>
    <dbReference type="NCBI Taxonomy" id="866807"/>
    <lineage>
        <taxon>Bacteria</taxon>
        <taxon>Pseudomonadati</taxon>
        <taxon>Bacteroidota</taxon>
        <taxon>Cytophagia</taxon>
        <taxon>Cytophagales</taxon>
        <taxon>Persicobacteraceae</taxon>
        <taxon>Aureibacter</taxon>
    </lineage>
</organism>
<evidence type="ECO:0000313" key="7">
    <source>
        <dbReference type="EMBL" id="MDR6241765.1"/>
    </source>
</evidence>
<dbReference type="PROSITE" id="PS00523">
    <property type="entry name" value="SULFATASE_1"/>
    <property type="match status" value="1"/>
</dbReference>
<dbReference type="InterPro" id="IPR024607">
    <property type="entry name" value="Sulfatase_CS"/>
</dbReference>
<comment type="similarity">
    <text evidence="1">Belongs to the sulfatase family.</text>
</comment>
<gene>
    <name evidence="7" type="ORF">HNQ88_004852</name>
</gene>
<dbReference type="PROSITE" id="PS00149">
    <property type="entry name" value="SULFATASE_2"/>
    <property type="match status" value="1"/>
</dbReference>
<feature type="modified residue" description="3-oxoalanine (Ser)" evidence="5">
    <location>
        <position position="86"/>
    </location>
</feature>
<evidence type="ECO:0000259" key="6">
    <source>
        <dbReference type="Pfam" id="PF00884"/>
    </source>
</evidence>
<comment type="caution">
    <text evidence="7">The sequence shown here is derived from an EMBL/GenBank/DDBJ whole genome shotgun (WGS) entry which is preliminary data.</text>
</comment>
<dbReference type="EMBL" id="JAVDQD010000011">
    <property type="protein sequence ID" value="MDR6241765.1"/>
    <property type="molecule type" value="Genomic_DNA"/>
</dbReference>
<dbReference type="RefSeq" id="WP_309942837.1">
    <property type="nucleotide sequence ID" value="NZ_AP025309.1"/>
</dbReference>
<dbReference type="InterPro" id="IPR000917">
    <property type="entry name" value="Sulfatase_N"/>
</dbReference>
<evidence type="ECO:0000256" key="3">
    <source>
        <dbReference type="ARBA" id="ARBA00022801"/>
    </source>
</evidence>
<dbReference type="Gene3D" id="3.30.1120.10">
    <property type="match status" value="1"/>
</dbReference>
<feature type="domain" description="Sulfatase N-terminal" evidence="6">
    <location>
        <begin position="36"/>
        <end position="399"/>
    </location>
</feature>
<keyword evidence="8" id="KW-1185">Reference proteome</keyword>
<dbReference type="GO" id="GO:0004065">
    <property type="term" value="F:arylsulfatase activity"/>
    <property type="evidence" value="ECO:0007669"/>
    <property type="project" value="TreeGrafter"/>
</dbReference>
<dbReference type="InterPro" id="IPR050738">
    <property type="entry name" value="Sulfatase"/>
</dbReference>
<accession>A0AAE4BV64</accession>
<dbReference type="CDD" id="cd16143">
    <property type="entry name" value="ARS_like"/>
    <property type="match status" value="1"/>
</dbReference>
<reference evidence="7" key="1">
    <citation type="submission" date="2023-07" db="EMBL/GenBank/DDBJ databases">
        <title>Genomic Encyclopedia of Type Strains, Phase IV (KMG-IV): sequencing the most valuable type-strain genomes for metagenomic binning, comparative biology and taxonomic classification.</title>
        <authorList>
            <person name="Goeker M."/>
        </authorList>
    </citation>
    <scope>NUCLEOTIDE SEQUENCE</scope>
    <source>
        <strain evidence="7">DSM 26174</strain>
    </source>
</reference>
<sequence>MKFLQDKLMFYSLATLTVSACQVNDKHSEEDISIKPNIVYIYADDMGIGDISALNPISQKIKTPAMDQLVNEGLCFSDAHSSSGVSTPARYSLLTGRYSWRTSKKRGVLGGLSYPMLAEGRKTVASLLQENGYETAMIGKWHLGAQWGVKDQFEKDVADRNMKLGDRFNIEEIDFSKEVKGGPEEHGFDYAYWHVGSLDMPPYCFIEDKIVSDQEFEYFEGVETMFARKGLKSKSFDFQQVMPDLTKRASNYISEKAKTGKPFFLYLPLTAPHTPYVPTDDKIGRTEAGIYGDFVLDVDEVVDRVLAVLKEQGIDENTMIVLSSDNGAQKHRGKNKPNIIELHGHYTNAGLYGEKRDVYEGGHRVPYVVRWPKMIKEPRVYEHMIGQMDLMATCAEMLNVDLTDDMGEDSFSYWNVLKDSAFTQPVRDNLINHSAKGQFALRQGNWKYIDGQGSGGWTSNDTPDQQLYNLHEDLYEQEELSEKYPDRMNSMKQELEKIKSAKGSRLM</sequence>
<evidence type="ECO:0000256" key="1">
    <source>
        <dbReference type="ARBA" id="ARBA00008779"/>
    </source>
</evidence>
<keyword evidence="4" id="KW-0106">Calcium</keyword>
<dbReference type="GO" id="GO:0046872">
    <property type="term" value="F:metal ion binding"/>
    <property type="evidence" value="ECO:0007669"/>
    <property type="project" value="UniProtKB-KW"/>
</dbReference>
<dbReference type="Pfam" id="PF00884">
    <property type="entry name" value="Sulfatase"/>
    <property type="match status" value="1"/>
</dbReference>
<dbReference type="SUPFAM" id="SSF53649">
    <property type="entry name" value="Alkaline phosphatase-like"/>
    <property type="match status" value="1"/>
</dbReference>
<keyword evidence="3" id="KW-0378">Hydrolase</keyword>
<dbReference type="PANTHER" id="PTHR42693:SF53">
    <property type="entry name" value="ENDO-4-O-SULFATASE"/>
    <property type="match status" value="1"/>
</dbReference>
<dbReference type="Proteomes" id="UP001185092">
    <property type="component" value="Unassembled WGS sequence"/>
</dbReference>
<evidence type="ECO:0000256" key="2">
    <source>
        <dbReference type="ARBA" id="ARBA00022723"/>
    </source>
</evidence>
<dbReference type="PANTHER" id="PTHR42693">
    <property type="entry name" value="ARYLSULFATASE FAMILY MEMBER"/>
    <property type="match status" value="1"/>
</dbReference>
<dbReference type="Gene3D" id="3.40.720.10">
    <property type="entry name" value="Alkaline Phosphatase, subunit A"/>
    <property type="match status" value="1"/>
</dbReference>